<dbReference type="InterPro" id="IPR024912">
    <property type="entry name" value="SecD_arc"/>
</dbReference>
<evidence type="ECO:0000256" key="9">
    <source>
        <dbReference type="HAMAP-Rule" id="MF_01463"/>
    </source>
</evidence>
<keyword evidence="8 9" id="KW-0472">Membrane</keyword>
<comment type="subunit">
    <text evidence="9">Part of the protein translocation apparatus. Forms a complex with SecF.</text>
</comment>
<comment type="similarity">
    <text evidence="9">Belongs to the SecD/SecF family. SecD subfamily.</text>
</comment>
<dbReference type="GO" id="GO:0065002">
    <property type="term" value="P:intracellular protein transmembrane transport"/>
    <property type="evidence" value="ECO:0007669"/>
    <property type="project" value="UniProtKB-UniRule"/>
</dbReference>
<gene>
    <name evidence="9" type="primary">secD</name>
    <name evidence="11" type="ORF">HA299_06115</name>
</gene>
<dbReference type="Pfam" id="PF02355">
    <property type="entry name" value="SecD_SecF_C"/>
    <property type="match status" value="1"/>
</dbReference>
<evidence type="ECO:0000256" key="8">
    <source>
        <dbReference type="ARBA" id="ARBA00023136"/>
    </source>
</evidence>
<dbReference type="PANTHER" id="PTHR30081:SF1">
    <property type="entry name" value="PROTEIN TRANSLOCASE SUBUNIT SECD"/>
    <property type="match status" value="1"/>
</dbReference>
<evidence type="ECO:0000256" key="5">
    <source>
        <dbReference type="ARBA" id="ARBA00022927"/>
    </source>
</evidence>
<feature type="transmembrane region" description="Helical" evidence="9">
    <location>
        <begin position="492"/>
        <end position="515"/>
    </location>
</feature>
<comment type="caution">
    <text evidence="11">The sequence shown here is derived from an EMBL/GenBank/DDBJ whole genome shotgun (WGS) entry which is preliminary data.</text>
</comment>
<dbReference type="Gene3D" id="1.20.1640.10">
    <property type="entry name" value="Multidrug efflux transporter AcrB transmembrane domain"/>
    <property type="match status" value="1"/>
</dbReference>
<dbReference type="InterPro" id="IPR048634">
    <property type="entry name" value="SecD_SecF_C"/>
</dbReference>
<keyword evidence="2 9" id="KW-0813">Transport</keyword>
<feature type="domain" description="Protein export membrane protein SecD/SecF C-terminal" evidence="10">
    <location>
        <begin position="383"/>
        <end position="534"/>
    </location>
</feature>
<evidence type="ECO:0000313" key="11">
    <source>
        <dbReference type="EMBL" id="HIH70166.1"/>
    </source>
</evidence>
<keyword evidence="5 9" id="KW-0653">Protein transport</keyword>
<evidence type="ECO:0000256" key="2">
    <source>
        <dbReference type="ARBA" id="ARBA00022448"/>
    </source>
</evidence>
<dbReference type="GO" id="GO:0005886">
    <property type="term" value="C:plasma membrane"/>
    <property type="evidence" value="ECO:0007669"/>
    <property type="project" value="UniProtKB-SubCell"/>
</dbReference>
<sequence length="549" mass="59339">MRRDHPLRDMRVLLLIAALLISLFAIHPHVGDDGRLATNLKYGLDLAGGSTLQLQVEGVVVGIDASRDQMVSYIVSNITSSEPTIVNSADATVVLRAISSLPPSQIESELRAYGLDATVSGSGTSRIITVNADAPTVIAAYLTQTTKSEVVPFKEGDEIRYEIRKLYTLEELNALLAPAGARIATVNGNYVYRVGVTKPTIELTKRVLDEKLNGLGLKDITIRTVGTQYILVDMAGEENLTRAERIATTPGKFEVKFLLDDDRYVFVLDGSDIESVGQVRDDPQMGWGVDFRIDRDAADRLRNIAIEYGILDDPEAHPLVMFLDDREVFNGTLSPGLVETLRLEAVRSLTATTGAGGEEAARELQIHLRVGALPVKVSVLGAGQVPASLGEQFRIQAVIAGLLALLAVSAAVYFRYRQKKILLPMLGTSLSELIMILGFTALINRQLDLAAIGGIIVAIGTGVDHLVIITDEVLYEGRMPSTKVYLTRLGKAFSIIFMAAATTIIAMSSLFLIAFGALKGFALTTIIGVLVGVLIARPAYGRIIKDLIR</sequence>
<dbReference type="NCBIfam" id="NF006217">
    <property type="entry name" value="PRK08343.1-3"/>
    <property type="match status" value="1"/>
</dbReference>
<keyword evidence="6 9" id="KW-1133">Transmembrane helix</keyword>
<dbReference type="InterPro" id="IPR022646">
    <property type="entry name" value="SecD/SecF_CS"/>
</dbReference>
<feature type="transmembrane region" description="Helical" evidence="9">
    <location>
        <begin position="521"/>
        <end position="540"/>
    </location>
</feature>
<evidence type="ECO:0000256" key="7">
    <source>
        <dbReference type="ARBA" id="ARBA00023010"/>
    </source>
</evidence>
<proteinExistence type="inferred from homology"/>
<dbReference type="GO" id="GO:0006605">
    <property type="term" value="P:protein targeting"/>
    <property type="evidence" value="ECO:0007669"/>
    <property type="project" value="UniProtKB-UniRule"/>
</dbReference>
<evidence type="ECO:0000256" key="1">
    <source>
        <dbReference type="ARBA" id="ARBA00004651"/>
    </source>
</evidence>
<dbReference type="RefSeq" id="WP_042684820.1">
    <property type="nucleotide sequence ID" value="NZ_DUIH01000021.1"/>
</dbReference>
<keyword evidence="4 9" id="KW-0812">Transmembrane</keyword>
<name>A0A832RXG3_9EURY</name>
<organism evidence="11 12">
    <name type="scientific">Methermicoccus shengliensis</name>
    <dbReference type="NCBI Taxonomy" id="660064"/>
    <lineage>
        <taxon>Archaea</taxon>
        <taxon>Methanobacteriati</taxon>
        <taxon>Methanobacteriota</taxon>
        <taxon>Stenosarchaea group</taxon>
        <taxon>Methanomicrobia</taxon>
        <taxon>Methanosarcinales</taxon>
        <taxon>Methermicoccaceae</taxon>
        <taxon>Methermicoccus</taxon>
    </lineage>
</organism>
<comment type="subcellular location">
    <subcellularLocation>
        <location evidence="1 9">Cell membrane</location>
        <topology evidence="1 9">Multi-pass membrane protein</topology>
    </subcellularLocation>
</comment>
<comment type="function">
    <text evidence="9">Involved in protein export.</text>
</comment>
<keyword evidence="3 9" id="KW-1003">Cell membrane</keyword>
<dbReference type="SUPFAM" id="SSF82866">
    <property type="entry name" value="Multidrug efflux transporter AcrB transmembrane domain"/>
    <property type="match status" value="1"/>
</dbReference>
<evidence type="ECO:0000313" key="12">
    <source>
        <dbReference type="Proteomes" id="UP000600363"/>
    </source>
</evidence>
<protein>
    <recommendedName>
        <fullName evidence="9">Protein-export membrane protein SecD</fullName>
    </recommendedName>
</protein>
<evidence type="ECO:0000256" key="4">
    <source>
        <dbReference type="ARBA" id="ARBA00022692"/>
    </source>
</evidence>
<feature type="transmembrane region" description="Helical" evidence="9">
    <location>
        <begin position="449"/>
        <end position="471"/>
    </location>
</feature>
<dbReference type="InterPro" id="IPR022813">
    <property type="entry name" value="SecD/SecF_arch_bac"/>
</dbReference>
<dbReference type="Gene3D" id="3.30.70.3400">
    <property type="match status" value="1"/>
</dbReference>
<accession>A0A832RXG3</accession>
<evidence type="ECO:0000259" key="10">
    <source>
        <dbReference type="Pfam" id="PF02355"/>
    </source>
</evidence>
<dbReference type="EMBL" id="DUIH01000021">
    <property type="protein sequence ID" value="HIH70166.1"/>
    <property type="molecule type" value="Genomic_DNA"/>
</dbReference>
<dbReference type="PANTHER" id="PTHR30081">
    <property type="entry name" value="PROTEIN-EXPORT MEMBRANE PROTEIN SEC"/>
    <property type="match status" value="1"/>
</dbReference>
<dbReference type="Proteomes" id="UP000600363">
    <property type="component" value="Unassembled WGS sequence"/>
</dbReference>
<keyword evidence="7 9" id="KW-0811">Translocation</keyword>
<dbReference type="HAMAP" id="MF_01463_A">
    <property type="entry name" value="SecD_A"/>
    <property type="match status" value="1"/>
</dbReference>
<evidence type="ECO:0000256" key="6">
    <source>
        <dbReference type="ARBA" id="ARBA00022989"/>
    </source>
</evidence>
<dbReference type="AlphaFoldDB" id="A0A832RXG3"/>
<reference evidence="11" key="1">
    <citation type="journal article" date="2020" name="bioRxiv">
        <title>A rank-normalized archaeal taxonomy based on genome phylogeny resolves widespread incomplete and uneven classifications.</title>
        <authorList>
            <person name="Rinke C."/>
            <person name="Chuvochina M."/>
            <person name="Mussig A.J."/>
            <person name="Chaumeil P.-A."/>
            <person name="Waite D.W."/>
            <person name="Whitman W.B."/>
            <person name="Parks D.H."/>
            <person name="Hugenholtz P."/>
        </authorList>
    </citation>
    <scope>NUCLEOTIDE SEQUENCE</scope>
    <source>
        <strain evidence="11">UBA12518</strain>
    </source>
</reference>
<evidence type="ECO:0000256" key="3">
    <source>
        <dbReference type="ARBA" id="ARBA00022475"/>
    </source>
</evidence>
<feature type="transmembrane region" description="Helical" evidence="9">
    <location>
        <begin position="421"/>
        <end position="443"/>
    </location>
</feature>
<feature type="transmembrane region" description="Helical" evidence="9">
    <location>
        <begin position="393"/>
        <end position="414"/>
    </location>
</feature>
<comment type="caution">
    <text evidence="9">Lacks conserved residue(s) required for the propagation of feature annotation.</text>
</comment>
<dbReference type="Pfam" id="PF07549">
    <property type="entry name" value="Sec_GG"/>
    <property type="match status" value="1"/>
</dbReference>